<sequence length="72" mass="8304">MAHTITDFSPEIRQRIDAAFARIGQGLNAYVETRARRDRIEALEAKSDEELARMGLTRDGIIAHVFRDMIWM</sequence>
<protein>
    <recommendedName>
        <fullName evidence="3">DUF1127 domain-containing protein</fullName>
    </recommendedName>
</protein>
<organism evidence="1 2">
    <name type="scientific">Paracoccus spongiarum</name>
    <dbReference type="NCBI Taxonomy" id="3064387"/>
    <lineage>
        <taxon>Bacteria</taxon>
        <taxon>Pseudomonadati</taxon>
        <taxon>Pseudomonadota</taxon>
        <taxon>Alphaproteobacteria</taxon>
        <taxon>Rhodobacterales</taxon>
        <taxon>Paracoccaceae</taxon>
        <taxon>Paracoccus</taxon>
    </lineage>
</organism>
<dbReference type="EMBL" id="JAVAMQ010000017">
    <property type="protein sequence ID" value="MDP5308494.1"/>
    <property type="molecule type" value="Genomic_DNA"/>
</dbReference>
<comment type="caution">
    <text evidence="1">The sequence shown here is derived from an EMBL/GenBank/DDBJ whole genome shotgun (WGS) entry which is preliminary data.</text>
</comment>
<evidence type="ECO:0000313" key="2">
    <source>
        <dbReference type="Proteomes" id="UP001224997"/>
    </source>
</evidence>
<dbReference type="Proteomes" id="UP001224997">
    <property type="component" value="Unassembled WGS sequence"/>
</dbReference>
<evidence type="ECO:0008006" key="3">
    <source>
        <dbReference type="Google" id="ProtNLM"/>
    </source>
</evidence>
<proteinExistence type="predicted"/>
<accession>A0ABT9JFI2</accession>
<name>A0ABT9JFI2_9RHOB</name>
<dbReference type="RefSeq" id="WP_305964340.1">
    <property type="nucleotide sequence ID" value="NZ_JAVAMQ010000017.1"/>
</dbReference>
<evidence type="ECO:0000313" key="1">
    <source>
        <dbReference type="EMBL" id="MDP5308494.1"/>
    </source>
</evidence>
<gene>
    <name evidence="1" type="ORF">Q5Y72_15530</name>
</gene>
<keyword evidence="2" id="KW-1185">Reference proteome</keyword>
<reference evidence="1 2" key="1">
    <citation type="submission" date="2023-08" db="EMBL/GenBank/DDBJ databases">
        <authorList>
            <person name="Park J.-S."/>
        </authorList>
    </citation>
    <scope>NUCLEOTIDE SEQUENCE [LARGE SCALE GENOMIC DNA]</scope>
    <source>
        <strain evidence="1 2">2205BS29-5</strain>
    </source>
</reference>